<dbReference type="Proteomes" id="UP001057402">
    <property type="component" value="Chromosome 3"/>
</dbReference>
<evidence type="ECO:0000313" key="1">
    <source>
        <dbReference type="EMBL" id="KAI4380904.1"/>
    </source>
</evidence>
<reference evidence="2" key="1">
    <citation type="journal article" date="2023" name="Front. Plant Sci.">
        <title>Chromosomal-level genome assembly of Melastoma candidum provides insights into trichome evolution.</title>
        <authorList>
            <person name="Zhong Y."/>
            <person name="Wu W."/>
            <person name="Sun C."/>
            <person name="Zou P."/>
            <person name="Liu Y."/>
            <person name="Dai S."/>
            <person name="Zhou R."/>
        </authorList>
    </citation>
    <scope>NUCLEOTIDE SEQUENCE [LARGE SCALE GENOMIC DNA]</scope>
</reference>
<comment type="caution">
    <text evidence="1">The sequence shown here is derived from an EMBL/GenBank/DDBJ whole genome shotgun (WGS) entry which is preliminary data.</text>
</comment>
<name>A0ACB9RPY6_9MYRT</name>
<evidence type="ECO:0000313" key="2">
    <source>
        <dbReference type="Proteomes" id="UP001057402"/>
    </source>
</evidence>
<protein>
    <submittedName>
        <fullName evidence="1">Uncharacterized protein</fullName>
    </submittedName>
</protein>
<dbReference type="EMBL" id="CM042882">
    <property type="protein sequence ID" value="KAI4380904.1"/>
    <property type="molecule type" value="Genomic_DNA"/>
</dbReference>
<accession>A0ACB9RPY6</accession>
<gene>
    <name evidence="1" type="ORF">MLD38_007040</name>
</gene>
<sequence>MKKRSSLNTSRRKLFPPIVTRMIVPVHRLMARAVTDFVEAFGDLSLRVLDLHQPDETVQGKLMPEKKRGVAAIQATELMCGGIVVACIFHHRVIDAYSANMFLTAWAEMSRSAVTSF</sequence>
<keyword evidence="2" id="KW-1185">Reference proteome</keyword>
<proteinExistence type="predicted"/>
<organism evidence="1 2">
    <name type="scientific">Melastoma candidum</name>
    <dbReference type="NCBI Taxonomy" id="119954"/>
    <lineage>
        <taxon>Eukaryota</taxon>
        <taxon>Viridiplantae</taxon>
        <taxon>Streptophyta</taxon>
        <taxon>Embryophyta</taxon>
        <taxon>Tracheophyta</taxon>
        <taxon>Spermatophyta</taxon>
        <taxon>Magnoliopsida</taxon>
        <taxon>eudicotyledons</taxon>
        <taxon>Gunneridae</taxon>
        <taxon>Pentapetalae</taxon>
        <taxon>rosids</taxon>
        <taxon>malvids</taxon>
        <taxon>Myrtales</taxon>
        <taxon>Melastomataceae</taxon>
        <taxon>Melastomatoideae</taxon>
        <taxon>Melastomateae</taxon>
        <taxon>Melastoma</taxon>
    </lineage>
</organism>